<gene>
    <name evidence="3" type="ORF">NTEN_LOCUS11920</name>
</gene>
<evidence type="ECO:0000256" key="1">
    <source>
        <dbReference type="SAM" id="Coils"/>
    </source>
</evidence>
<proteinExistence type="predicted"/>
<sequence length="223" mass="25220">MISNPVPDRPNQKNCTPRCSNGPKKPNRITAYRTIWRWAITIPLSRLVPLRAKCPMGHLAGMNRNYTNPRICIILLSFWPSGTKILLFSDRCVISVRFVFRYRFNYPISPISSSPSSHGMNRTSPYIGIMGKINSKDDDVHGSAVSLVSTTSSLYSTPEEKQAHEVRKLRKELQDAQEKVHTLTNQLSTNVSTYLKSCLPIATCVINKHRCCQLRTIISSSRN</sequence>
<keyword evidence="4" id="KW-1185">Reference proteome</keyword>
<evidence type="ECO:0000313" key="3">
    <source>
        <dbReference type="EMBL" id="CAB0006443.1"/>
    </source>
</evidence>
<evidence type="ECO:0000256" key="2">
    <source>
        <dbReference type="SAM" id="MobiDB-lite"/>
    </source>
</evidence>
<dbReference type="InterPro" id="IPR039041">
    <property type="entry name" value="Nav/unc-53"/>
</dbReference>
<dbReference type="Proteomes" id="UP000479000">
    <property type="component" value="Unassembled WGS sequence"/>
</dbReference>
<organism evidence="3 4">
    <name type="scientific">Nesidiocoris tenuis</name>
    <dbReference type="NCBI Taxonomy" id="355587"/>
    <lineage>
        <taxon>Eukaryota</taxon>
        <taxon>Metazoa</taxon>
        <taxon>Ecdysozoa</taxon>
        <taxon>Arthropoda</taxon>
        <taxon>Hexapoda</taxon>
        <taxon>Insecta</taxon>
        <taxon>Pterygota</taxon>
        <taxon>Neoptera</taxon>
        <taxon>Paraneoptera</taxon>
        <taxon>Hemiptera</taxon>
        <taxon>Heteroptera</taxon>
        <taxon>Panheteroptera</taxon>
        <taxon>Cimicomorpha</taxon>
        <taxon>Miridae</taxon>
        <taxon>Dicyphina</taxon>
        <taxon>Nesidiocoris</taxon>
    </lineage>
</organism>
<evidence type="ECO:0000313" key="4">
    <source>
        <dbReference type="Proteomes" id="UP000479000"/>
    </source>
</evidence>
<reference evidence="3 4" key="1">
    <citation type="submission" date="2020-02" db="EMBL/GenBank/DDBJ databases">
        <authorList>
            <person name="Ferguson B K."/>
        </authorList>
    </citation>
    <scope>NUCLEOTIDE SEQUENCE [LARGE SCALE GENOMIC DNA]</scope>
</reference>
<feature type="coiled-coil region" evidence="1">
    <location>
        <begin position="159"/>
        <end position="186"/>
    </location>
</feature>
<dbReference type="PANTHER" id="PTHR12784">
    <property type="entry name" value="STEERIN"/>
    <property type="match status" value="1"/>
</dbReference>
<name>A0A6H5GST2_9HEMI</name>
<dbReference type="GO" id="GO:0022008">
    <property type="term" value="P:neurogenesis"/>
    <property type="evidence" value="ECO:0007669"/>
    <property type="project" value="InterPro"/>
</dbReference>
<dbReference type="AlphaFoldDB" id="A0A6H5GST2"/>
<dbReference type="EMBL" id="CADCXU010017656">
    <property type="protein sequence ID" value="CAB0006443.1"/>
    <property type="molecule type" value="Genomic_DNA"/>
</dbReference>
<keyword evidence="1" id="KW-0175">Coiled coil</keyword>
<feature type="region of interest" description="Disordered" evidence="2">
    <location>
        <begin position="1"/>
        <end position="22"/>
    </location>
</feature>
<protein>
    <submittedName>
        <fullName evidence="3">Uncharacterized protein</fullName>
    </submittedName>
</protein>
<dbReference type="OrthoDB" id="6618834at2759"/>
<dbReference type="PANTHER" id="PTHR12784:SF28">
    <property type="entry name" value="PROTEIN SICKIE"/>
    <property type="match status" value="1"/>
</dbReference>
<accession>A0A6H5GST2</accession>